<name>A0A0B4XNZ3_9GAMM</name>
<keyword evidence="3" id="KW-1185">Reference proteome</keyword>
<gene>
    <name evidence="2" type="ORF">S7S_10265</name>
</gene>
<sequence>MSMSSVTSEAVLFFDERGITKSMLYSDFEAILDGMVGVPEFTDTEVRGAYALVDARLQVMGIVLFLIDFDEDGMADTSWNIPLRHLVEHAGPGPDMGAGPIRLACRSQCPVAWHQEQLWDPGMKPGANDFVFIRDTLRERGRKMGLFVDESAPPPVVAPVPAAPVPVVGERIPTVSETAAAASSARHSEQERMRLARAIKELRLRVQTMESKHRDEVAQLRYAHQQKEEILSTQLEKVLMQFKTLKSQNAALKEQNVSLKEQVDSLHSSLEDQARQHASQGGEIEILTEQYRRALAQRLEEERARLTEQMHSKELEVLDREEKIATLEDALQEARREQIKMANSGAQKLLEKLQALGLNFIAFHPGAGHVSISAQEISDYMQNPIAFAARKCLVTEEHYRAWLRHYENPVCQVSTGEGASCGKRVIRVDVPNQFKPGVSDRNSNRCPHCRSDAAIDNVLKFK</sequence>
<reference evidence="2 3" key="1">
    <citation type="journal article" date="2012" name="J. Bacteriol.">
        <title>Genome sequence of an alkane-degrading bacterium, Alcanivorax pacificus type strain W11-5, isolated from deep sea sediment.</title>
        <authorList>
            <person name="Lai Q."/>
            <person name="Shao Z."/>
        </authorList>
    </citation>
    <scope>NUCLEOTIDE SEQUENCE [LARGE SCALE GENOMIC DNA]</scope>
    <source>
        <strain evidence="2 3">W11-5</strain>
    </source>
</reference>
<accession>A0A0B4XNZ3</accession>
<dbReference type="AlphaFoldDB" id="A0A0B4XNZ3"/>
<dbReference type="PANTHER" id="PTHR45615">
    <property type="entry name" value="MYOSIN HEAVY CHAIN, NON-MUSCLE"/>
    <property type="match status" value="1"/>
</dbReference>
<dbReference type="HOGENOM" id="CLU_601124_0_0_6"/>
<evidence type="ECO:0000313" key="3">
    <source>
        <dbReference type="Proteomes" id="UP000006764"/>
    </source>
</evidence>
<feature type="coiled-coil region" evidence="1">
    <location>
        <begin position="185"/>
        <end position="344"/>
    </location>
</feature>
<evidence type="ECO:0008006" key="4">
    <source>
        <dbReference type="Google" id="ProtNLM"/>
    </source>
</evidence>
<proteinExistence type="predicted"/>
<evidence type="ECO:0000313" key="2">
    <source>
        <dbReference type="EMBL" id="AJD48465.1"/>
    </source>
</evidence>
<dbReference type="STRING" id="391936.S7S_10265"/>
<dbReference type="OrthoDB" id="6189582at2"/>
<keyword evidence="1" id="KW-0175">Coiled coil</keyword>
<dbReference type="EMBL" id="CP004387">
    <property type="protein sequence ID" value="AJD48465.1"/>
    <property type="molecule type" value="Genomic_DNA"/>
</dbReference>
<evidence type="ECO:0000256" key="1">
    <source>
        <dbReference type="SAM" id="Coils"/>
    </source>
</evidence>
<dbReference type="Proteomes" id="UP000006764">
    <property type="component" value="Chromosome"/>
</dbReference>
<protein>
    <recommendedName>
        <fullName evidence="4">Chromosome segregation ATPase</fullName>
    </recommendedName>
</protein>
<dbReference type="PANTHER" id="PTHR45615:SF80">
    <property type="entry name" value="GRIP DOMAIN-CONTAINING PROTEIN"/>
    <property type="match status" value="1"/>
</dbReference>
<dbReference type="KEGG" id="apac:S7S_10265"/>
<organism evidence="2 3">
    <name type="scientific">Isoalcanivorax pacificus W11-5</name>
    <dbReference type="NCBI Taxonomy" id="391936"/>
    <lineage>
        <taxon>Bacteria</taxon>
        <taxon>Pseudomonadati</taxon>
        <taxon>Pseudomonadota</taxon>
        <taxon>Gammaproteobacteria</taxon>
        <taxon>Oceanospirillales</taxon>
        <taxon>Alcanivoracaceae</taxon>
        <taxon>Isoalcanivorax</taxon>
    </lineage>
</organism>